<proteinExistence type="predicted"/>
<accession>A0A2P2J135</accession>
<dbReference type="AlphaFoldDB" id="A0A2P2J135"/>
<name>A0A2P2J135_RHIMU</name>
<evidence type="ECO:0000313" key="1">
    <source>
        <dbReference type="EMBL" id="MBW87196.1"/>
    </source>
</evidence>
<reference evidence="1" key="1">
    <citation type="submission" date="2018-02" db="EMBL/GenBank/DDBJ databases">
        <title>Rhizophora mucronata_Transcriptome.</title>
        <authorList>
            <person name="Meera S.P."/>
            <person name="Sreeshan A."/>
            <person name="Augustine A."/>
        </authorList>
    </citation>
    <scope>NUCLEOTIDE SEQUENCE</scope>
    <source>
        <tissue evidence="1">Leaf</tissue>
    </source>
</reference>
<dbReference type="EMBL" id="GGEC01006713">
    <property type="protein sequence ID" value="MBW87196.1"/>
    <property type="molecule type" value="Transcribed_RNA"/>
</dbReference>
<organism evidence="1">
    <name type="scientific">Rhizophora mucronata</name>
    <name type="common">Asiatic mangrove</name>
    <dbReference type="NCBI Taxonomy" id="61149"/>
    <lineage>
        <taxon>Eukaryota</taxon>
        <taxon>Viridiplantae</taxon>
        <taxon>Streptophyta</taxon>
        <taxon>Embryophyta</taxon>
        <taxon>Tracheophyta</taxon>
        <taxon>Spermatophyta</taxon>
        <taxon>Magnoliopsida</taxon>
        <taxon>eudicotyledons</taxon>
        <taxon>Gunneridae</taxon>
        <taxon>Pentapetalae</taxon>
        <taxon>rosids</taxon>
        <taxon>fabids</taxon>
        <taxon>Malpighiales</taxon>
        <taxon>Rhizophoraceae</taxon>
        <taxon>Rhizophora</taxon>
    </lineage>
</organism>
<protein>
    <submittedName>
        <fullName evidence="1">Uncharacterized protein</fullName>
    </submittedName>
</protein>
<sequence length="75" mass="8592">MLRPADTVLCVPVGQKVQPQRCENYCKSLTPKDSNCQTDEDHVEACSVQILCLRFTFHVLDLSVLGLHFKFLIWL</sequence>